<feature type="region of interest" description="Disordered" evidence="1">
    <location>
        <begin position="124"/>
        <end position="151"/>
    </location>
</feature>
<organism evidence="2 3">
    <name type="scientific">Clathrospora elynae</name>
    <dbReference type="NCBI Taxonomy" id="706981"/>
    <lineage>
        <taxon>Eukaryota</taxon>
        <taxon>Fungi</taxon>
        <taxon>Dikarya</taxon>
        <taxon>Ascomycota</taxon>
        <taxon>Pezizomycotina</taxon>
        <taxon>Dothideomycetes</taxon>
        <taxon>Pleosporomycetidae</taxon>
        <taxon>Pleosporales</taxon>
        <taxon>Diademaceae</taxon>
        <taxon>Clathrospora</taxon>
    </lineage>
</organism>
<name>A0A6A5STX8_9PLEO</name>
<dbReference type="EMBL" id="ML976021">
    <property type="protein sequence ID" value="KAF1943931.1"/>
    <property type="molecule type" value="Genomic_DNA"/>
</dbReference>
<accession>A0A6A5STX8</accession>
<protein>
    <submittedName>
        <fullName evidence="2">Uncharacterized protein</fullName>
    </submittedName>
</protein>
<evidence type="ECO:0000256" key="1">
    <source>
        <dbReference type="SAM" id="MobiDB-lite"/>
    </source>
</evidence>
<reference evidence="2" key="1">
    <citation type="journal article" date="2020" name="Stud. Mycol.">
        <title>101 Dothideomycetes genomes: a test case for predicting lifestyles and emergence of pathogens.</title>
        <authorList>
            <person name="Haridas S."/>
            <person name="Albert R."/>
            <person name="Binder M."/>
            <person name="Bloem J."/>
            <person name="Labutti K."/>
            <person name="Salamov A."/>
            <person name="Andreopoulos B."/>
            <person name="Baker S."/>
            <person name="Barry K."/>
            <person name="Bills G."/>
            <person name="Bluhm B."/>
            <person name="Cannon C."/>
            <person name="Castanera R."/>
            <person name="Culley D."/>
            <person name="Daum C."/>
            <person name="Ezra D."/>
            <person name="Gonzalez J."/>
            <person name="Henrissat B."/>
            <person name="Kuo A."/>
            <person name="Liang C."/>
            <person name="Lipzen A."/>
            <person name="Lutzoni F."/>
            <person name="Magnuson J."/>
            <person name="Mondo S."/>
            <person name="Nolan M."/>
            <person name="Ohm R."/>
            <person name="Pangilinan J."/>
            <person name="Park H.-J."/>
            <person name="Ramirez L."/>
            <person name="Alfaro M."/>
            <person name="Sun H."/>
            <person name="Tritt A."/>
            <person name="Yoshinaga Y."/>
            <person name="Zwiers L.-H."/>
            <person name="Turgeon B."/>
            <person name="Goodwin S."/>
            <person name="Spatafora J."/>
            <person name="Crous P."/>
            <person name="Grigoriev I."/>
        </authorList>
    </citation>
    <scope>NUCLEOTIDE SEQUENCE</scope>
    <source>
        <strain evidence="2">CBS 161.51</strain>
    </source>
</reference>
<evidence type="ECO:0000313" key="2">
    <source>
        <dbReference type="EMBL" id="KAF1943931.1"/>
    </source>
</evidence>
<dbReference type="AlphaFoldDB" id="A0A6A5STX8"/>
<proteinExistence type="predicted"/>
<gene>
    <name evidence="2" type="ORF">EJ02DRAFT_452965</name>
</gene>
<sequence length="195" mass="21172">MAGATSTRLNDVVHHATAEYNILSDAYVNKSDECSTLHDALTKNSAECEFYSNLYEQAQRASSGAALLPPIHANFYTASSQPVQINTINVHLQHLSVSPSTLTPSEPASAAHTVGSLPLRHGRFPNSAPSVPVPDGEDISKAPTYRQPCKRESSHYNKRGCLHLHPDQVELYSYLIPTLYLNKDGKQAAFSGGVI</sequence>
<dbReference type="Proteomes" id="UP000800038">
    <property type="component" value="Unassembled WGS sequence"/>
</dbReference>
<keyword evidence="3" id="KW-1185">Reference proteome</keyword>
<evidence type="ECO:0000313" key="3">
    <source>
        <dbReference type="Proteomes" id="UP000800038"/>
    </source>
</evidence>